<feature type="compositionally biased region" description="Basic and acidic residues" evidence="1">
    <location>
        <begin position="602"/>
        <end position="618"/>
    </location>
</feature>
<feature type="region of interest" description="Disordered" evidence="1">
    <location>
        <begin position="320"/>
        <end position="343"/>
    </location>
</feature>
<evidence type="ECO:0000256" key="1">
    <source>
        <dbReference type="SAM" id="MobiDB-lite"/>
    </source>
</evidence>
<comment type="caution">
    <text evidence="2">The sequence shown here is derived from an EMBL/GenBank/DDBJ whole genome shotgun (WGS) entry which is preliminary data.</text>
</comment>
<proteinExistence type="predicted"/>
<feature type="compositionally biased region" description="Basic and acidic residues" evidence="1">
    <location>
        <begin position="496"/>
        <end position="509"/>
    </location>
</feature>
<evidence type="ECO:0000313" key="3">
    <source>
        <dbReference type="Proteomes" id="UP001221898"/>
    </source>
</evidence>
<keyword evidence="3" id="KW-1185">Reference proteome</keyword>
<dbReference type="PANTHER" id="PTHR23052:SF1">
    <property type="entry name" value="AXONEMAL DYNEIN LIGHT CHAIN DOMAIN-CONTAINING PROTEIN 1"/>
    <property type="match status" value="1"/>
</dbReference>
<dbReference type="InterPro" id="IPR052845">
    <property type="entry name" value="Axonemal_dynein_LC_domain"/>
</dbReference>
<feature type="region of interest" description="Disordered" evidence="1">
    <location>
        <begin position="433"/>
        <end position="523"/>
    </location>
</feature>
<dbReference type="AlphaFoldDB" id="A0AAD7S3X5"/>
<sequence>MVIKANSLQLADRLDASEQTWAKAAKHFTALLTAKDEEGLSRILKLTGRWKDEVAAFTRRLSDCESRQCEEIQRVQAGIVQWQRFCETSISSPDVKLEKESQDKLSLDLKQWASVLTVQCERYGGEDLLSCRETLDLLAQLQEDWVDMGLRLFRRHPGPAGEAPRGQETMRELGGAVSELHTQLETRVTGESGVHILLISLIGGLELWATRLKAVSGRPGGLPRGDWLTLEKDLGGWTKLVEEALLRVSSTQTESDRARKVEHNRIEIDSVFVMLRDFLSTQDTFFYCENQRLCGEASSIHSALMHWMVDLLLLTVPDRSDPRPDADRSAPGPDADRSDPRPDARALVTVSLQQLEEDGRRLTQRLEHFSKYLANSCLAIDEADLQKPQAEEECESELVELNRLQRACAEWGEACQTLLSEVKGGAATVWETETVDSQSDTDSPPSAEASEDSVGDEDREPPSEEEEDEEEEEGGRGWRGACGSKSSRVSAAPLQVKEESSEPVEKYTERPSTQRSVGPDGSVTEDALVQENVLPAGTGEVEAPSQTPDAQKALDALGKVEALELQLLGAEGRVQRAEEHAQRTEGELQAALERIQELEVQLKEARASREHREDKEAETVTPRADVPPEPKTASQQPESRPKQRSVAKKRLPKKPAQKQPAQKPCIVHMKMREIKLDCKSVLHNKALIVLNTCLV</sequence>
<feature type="region of interest" description="Disordered" evidence="1">
    <location>
        <begin position="602"/>
        <end position="664"/>
    </location>
</feature>
<dbReference type="EMBL" id="JAINUG010000116">
    <property type="protein sequence ID" value="KAJ8395491.1"/>
    <property type="molecule type" value="Genomic_DNA"/>
</dbReference>
<accession>A0AAD7S3X5</accession>
<dbReference type="PANTHER" id="PTHR23052">
    <property type="entry name" value="AXONEMAL DYNEIN LIGHT CHAIN DOMAIN-CONTAINING PROTEIN 1"/>
    <property type="match status" value="1"/>
</dbReference>
<feature type="compositionally biased region" description="Basic residues" evidence="1">
    <location>
        <begin position="642"/>
        <end position="656"/>
    </location>
</feature>
<gene>
    <name evidence="2" type="ORF">AAFF_G00032250</name>
</gene>
<reference evidence="2" key="1">
    <citation type="journal article" date="2023" name="Science">
        <title>Genome structures resolve the early diversification of teleost fishes.</title>
        <authorList>
            <person name="Parey E."/>
            <person name="Louis A."/>
            <person name="Montfort J."/>
            <person name="Bouchez O."/>
            <person name="Roques C."/>
            <person name="Iampietro C."/>
            <person name="Lluch J."/>
            <person name="Castinel A."/>
            <person name="Donnadieu C."/>
            <person name="Desvignes T."/>
            <person name="Floi Bucao C."/>
            <person name="Jouanno E."/>
            <person name="Wen M."/>
            <person name="Mejri S."/>
            <person name="Dirks R."/>
            <person name="Jansen H."/>
            <person name="Henkel C."/>
            <person name="Chen W.J."/>
            <person name="Zahm M."/>
            <person name="Cabau C."/>
            <person name="Klopp C."/>
            <person name="Thompson A.W."/>
            <person name="Robinson-Rechavi M."/>
            <person name="Braasch I."/>
            <person name="Lecointre G."/>
            <person name="Bobe J."/>
            <person name="Postlethwait J.H."/>
            <person name="Berthelot C."/>
            <person name="Roest Crollius H."/>
            <person name="Guiguen Y."/>
        </authorList>
    </citation>
    <scope>NUCLEOTIDE SEQUENCE</scope>
    <source>
        <strain evidence="2">NC1722</strain>
    </source>
</reference>
<feature type="compositionally biased region" description="Polar residues" evidence="1">
    <location>
        <begin position="435"/>
        <end position="444"/>
    </location>
</feature>
<organism evidence="2 3">
    <name type="scientific">Aldrovandia affinis</name>
    <dbReference type="NCBI Taxonomy" id="143900"/>
    <lineage>
        <taxon>Eukaryota</taxon>
        <taxon>Metazoa</taxon>
        <taxon>Chordata</taxon>
        <taxon>Craniata</taxon>
        <taxon>Vertebrata</taxon>
        <taxon>Euteleostomi</taxon>
        <taxon>Actinopterygii</taxon>
        <taxon>Neopterygii</taxon>
        <taxon>Teleostei</taxon>
        <taxon>Notacanthiformes</taxon>
        <taxon>Halosauridae</taxon>
        <taxon>Aldrovandia</taxon>
    </lineage>
</organism>
<name>A0AAD7S3X5_9TELE</name>
<evidence type="ECO:0000313" key="2">
    <source>
        <dbReference type="EMBL" id="KAJ8395491.1"/>
    </source>
</evidence>
<protein>
    <submittedName>
        <fullName evidence="2">Uncharacterized protein</fullName>
    </submittedName>
</protein>
<dbReference type="Proteomes" id="UP001221898">
    <property type="component" value="Unassembled WGS sequence"/>
</dbReference>
<feature type="compositionally biased region" description="Acidic residues" evidence="1">
    <location>
        <begin position="449"/>
        <end position="473"/>
    </location>
</feature>